<feature type="compositionally biased region" description="Basic and acidic residues" evidence="1">
    <location>
        <begin position="151"/>
        <end position="168"/>
    </location>
</feature>
<gene>
    <name evidence="2" type="ORF">NDU88_007573</name>
</gene>
<evidence type="ECO:0000313" key="2">
    <source>
        <dbReference type="EMBL" id="KAJ1129202.1"/>
    </source>
</evidence>
<dbReference type="AlphaFoldDB" id="A0AAV7PPD6"/>
<dbReference type="EMBL" id="JANPWB010000011">
    <property type="protein sequence ID" value="KAJ1129202.1"/>
    <property type="molecule type" value="Genomic_DNA"/>
</dbReference>
<accession>A0AAV7PPD6</accession>
<proteinExistence type="predicted"/>
<feature type="region of interest" description="Disordered" evidence="1">
    <location>
        <begin position="55"/>
        <end position="185"/>
    </location>
</feature>
<dbReference type="Proteomes" id="UP001066276">
    <property type="component" value="Chromosome 7"/>
</dbReference>
<feature type="compositionally biased region" description="Basic and acidic residues" evidence="1">
    <location>
        <begin position="98"/>
        <end position="118"/>
    </location>
</feature>
<name>A0AAV7PPD6_PLEWA</name>
<sequence>MKHAPVFIRRSSHLACGFARSNAPPLFTAKGPGCKIHTCDGPDWADPHTASACSAAFPRDPGELSPSSNHGLQGPSRRELGGLKDLPAFPTGWAIGSGKEKRSTADEKKEEDVEDRKRPGVPSGSSDCAEPTAPSADCRLKEYRKKPAVPSRDEEDRLRGVRREDPPRFRRSVAGTGAWGFPEQG</sequence>
<keyword evidence="3" id="KW-1185">Reference proteome</keyword>
<evidence type="ECO:0000256" key="1">
    <source>
        <dbReference type="SAM" id="MobiDB-lite"/>
    </source>
</evidence>
<protein>
    <submittedName>
        <fullName evidence="2">Uncharacterized protein</fullName>
    </submittedName>
</protein>
<evidence type="ECO:0000313" key="3">
    <source>
        <dbReference type="Proteomes" id="UP001066276"/>
    </source>
</evidence>
<organism evidence="2 3">
    <name type="scientific">Pleurodeles waltl</name>
    <name type="common">Iberian ribbed newt</name>
    <dbReference type="NCBI Taxonomy" id="8319"/>
    <lineage>
        <taxon>Eukaryota</taxon>
        <taxon>Metazoa</taxon>
        <taxon>Chordata</taxon>
        <taxon>Craniata</taxon>
        <taxon>Vertebrata</taxon>
        <taxon>Euteleostomi</taxon>
        <taxon>Amphibia</taxon>
        <taxon>Batrachia</taxon>
        <taxon>Caudata</taxon>
        <taxon>Salamandroidea</taxon>
        <taxon>Salamandridae</taxon>
        <taxon>Pleurodelinae</taxon>
        <taxon>Pleurodeles</taxon>
    </lineage>
</organism>
<comment type="caution">
    <text evidence="2">The sequence shown here is derived from an EMBL/GenBank/DDBJ whole genome shotgun (WGS) entry which is preliminary data.</text>
</comment>
<reference evidence="2" key="1">
    <citation type="journal article" date="2022" name="bioRxiv">
        <title>Sequencing and chromosome-scale assembly of the giantPleurodeles waltlgenome.</title>
        <authorList>
            <person name="Brown T."/>
            <person name="Elewa A."/>
            <person name="Iarovenko S."/>
            <person name="Subramanian E."/>
            <person name="Araus A.J."/>
            <person name="Petzold A."/>
            <person name="Susuki M."/>
            <person name="Suzuki K.-i.T."/>
            <person name="Hayashi T."/>
            <person name="Toyoda A."/>
            <person name="Oliveira C."/>
            <person name="Osipova E."/>
            <person name="Leigh N.D."/>
            <person name="Simon A."/>
            <person name="Yun M.H."/>
        </authorList>
    </citation>
    <scope>NUCLEOTIDE SEQUENCE</scope>
    <source>
        <strain evidence="2">20211129_DDA</strain>
        <tissue evidence="2">Liver</tissue>
    </source>
</reference>